<keyword evidence="1" id="KW-0456">Lyase</keyword>
<evidence type="ECO:0000313" key="8">
    <source>
        <dbReference type="EMBL" id="AAK80737.1"/>
    </source>
</evidence>
<evidence type="ECO:0000256" key="5">
    <source>
        <dbReference type="ARBA" id="ARBA00048470"/>
    </source>
</evidence>
<dbReference type="InterPro" id="IPR040523">
    <property type="entry name" value="AsnC_trans_reg2"/>
</dbReference>
<evidence type="ECO:0000256" key="2">
    <source>
        <dbReference type="ARBA" id="ARBA00023444"/>
    </source>
</evidence>
<dbReference type="InterPro" id="IPR036390">
    <property type="entry name" value="WH_DNA-bd_sf"/>
</dbReference>
<dbReference type="PANTHER" id="PTHR43413">
    <property type="entry name" value="TRANSCRIPTIONAL REGULATOR, ASNC FAMILY"/>
    <property type="match status" value="1"/>
</dbReference>
<dbReference type="PATRIC" id="fig|272562.8.peg.2980"/>
<evidence type="ECO:0000256" key="1">
    <source>
        <dbReference type="ARBA" id="ARBA00023239"/>
    </source>
</evidence>
<dbReference type="SUPFAM" id="SSF46785">
    <property type="entry name" value="Winged helix' DNA-binding domain"/>
    <property type="match status" value="1"/>
</dbReference>
<organism evidence="8 9">
    <name type="scientific">Clostridium acetobutylicum (strain ATCC 824 / DSM 792 / JCM 1419 / IAM 19013 / LMG 5710 / NBRC 13948 / NRRL B-527 / VKM B-1787 / 2291 / W)</name>
    <dbReference type="NCBI Taxonomy" id="272562"/>
    <lineage>
        <taxon>Bacteria</taxon>
        <taxon>Bacillati</taxon>
        <taxon>Bacillota</taxon>
        <taxon>Clostridia</taxon>
        <taxon>Eubacteriales</taxon>
        <taxon>Clostridiaceae</taxon>
        <taxon>Clostridium</taxon>
    </lineage>
</organism>
<comment type="catalytic activity">
    <reaction evidence="5">
        <text>siroheme + 2 H(+) = 12,18-didecarboxysiroheme + 2 CO2</text>
        <dbReference type="Rhea" id="RHEA:19093"/>
        <dbReference type="ChEBI" id="CHEBI:15378"/>
        <dbReference type="ChEBI" id="CHEBI:16526"/>
        <dbReference type="ChEBI" id="CHEBI:60052"/>
        <dbReference type="ChEBI" id="CHEBI:140497"/>
        <dbReference type="EC" id="4.1.1.111"/>
    </reaction>
</comment>
<dbReference type="RefSeq" id="WP_010966078.1">
    <property type="nucleotide sequence ID" value="NC_003030.1"/>
</dbReference>
<dbReference type="PIR" id="F97243">
    <property type="entry name" value="F97243"/>
</dbReference>
<dbReference type="SMR" id="Q97FE7"/>
<evidence type="ECO:0000259" key="7">
    <source>
        <dbReference type="Pfam" id="PF22451"/>
    </source>
</evidence>
<keyword evidence="9" id="KW-1185">Reference proteome</keyword>
<dbReference type="Proteomes" id="UP000000814">
    <property type="component" value="Chromosome"/>
</dbReference>
<sequence length="155" mass="18137">MLSPLEIKIVKRLQEDIPIVEEPYKQIASEIGISEKELMNKIDEFFKKGILRRFGAIVRHTNVGFKSNVLVVWKVPEDKIEQVVKIMASFKEVSHCYKRKSCSKWQYNIYTMIHGENRASCENTICNIVKLSGVKEFEALYTLKELKKKSMKYFV</sequence>
<dbReference type="EC" id="4.1.1.111" evidence="4"/>
<evidence type="ECO:0000256" key="3">
    <source>
        <dbReference type="ARBA" id="ARBA00023457"/>
    </source>
</evidence>
<evidence type="ECO:0000256" key="4">
    <source>
        <dbReference type="ARBA" id="ARBA00023471"/>
    </source>
</evidence>
<dbReference type="PANTHER" id="PTHR43413:SF1">
    <property type="entry name" value="SIROHEME DECARBOXYLASE NIRL SUBUNIT"/>
    <property type="match status" value="1"/>
</dbReference>
<dbReference type="Gene3D" id="3.30.70.3460">
    <property type="match status" value="1"/>
</dbReference>
<comment type="similarity">
    <text evidence="3">Belongs to the Ahb/Nir family.</text>
</comment>
<dbReference type="EMBL" id="AE001437">
    <property type="protein sequence ID" value="AAK80737.1"/>
    <property type="molecule type" value="Genomic_DNA"/>
</dbReference>
<dbReference type="Pfam" id="PF22451">
    <property type="entry name" value="NirdL-like_HTH"/>
    <property type="match status" value="1"/>
</dbReference>
<dbReference type="GO" id="GO:0016829">
    <property type="term" value="F:lyase activity"/>
    <property type="evidence" value="ECO:0007669"/>
    <property type="project" value="UniProtKB-KW"/>
</dbReference>
<dbReference type="KEGG" id="cac:CA_C2793"/>
<dbReference type="HOGENOM" id="CLU_112007_0_1_9"/>
<feature type="domain" description="Siroheme decarboxylase AsnC-like ligand binding" evidence="6">
    <location>
        <begin position="63"/>
        <end position="147"/>
    </location>
</feature>
<dbReference type="InterPro" id="IPR050684">
    <property type="entry name" value="HTH-Siroheme_Decarb"/>
</dbReference>
<dbReference type="GeneID" id="44999278"/>
<evidence type="ECO:0000313" key="9">
    <source>
        <dbReference type="Proteomes" id="UP000000814"/>
    </source>
</evidence>
<comment type="pathway">
    <text evidence="2">Porphyrin-containing compound metabolism.</text>
</comment>
<accession>Q97FE7</accession>
<reference evidence="8 9" key="1">
    <citation type="journal article" date="2001" name="J. Bacteriol.">
        <title>Genome sequence and comparative analysis of the solvent-producing bacterium Clostridium acetobutylicum.</title>
        <authorList>
            <person name="Nolling J."/>
            <person name="Breton G."/>
            <person name="Omelchenko M.V."/>
            <person name="Makarova K.S."/>
            <person name="Zeng Q."/>
            <person name="Gibson R."/>
            <person name="Lee H.M."/>
            <person name="Dubois J."/>
            <person name="Qiu D."/>
            <person name="Hitti J."/>
            <person name="Wolf Y.I."/>
            <person name="Tatusov R.L."/>
            <person name="Sabathe F."/>
            <person name="Doucette-Stamm L."/>
            <person name="Soucaille P."/>
            <person name="Daly M.J."/>
            <person name="Bennett G.N."/>
            <person name="Koonin E.V."/>
            <person name="Smith D.R."/>
        </authorList>
    </citation>
    <scope>NUCLEOTIDE SEQUENCE [LARGE SCALE GENOMIC DNA]</scope>
    <source>
        <strain evidence="9">ATCC 824 / DSM 792 / JCM 1419 / LMG 5710 / VKM B-1787</strain>
    </source>
</reference>
<dbReference type="Pfam" id="PF17805">
    <property type="entry name" value="AsnC_trans_reg2"/>
    <property type="match status" value="1"/>
</dbReference>
<dbReference type="AlphaFoldDB" id="Q97FE7"/>
<protein>
    <recommendedName>
        <fullName evidence="4">siroheme decarboxylase</fullName>
        <ecNumber evidence="4">4.1.1.111</ecNumber>
    </recommendedName>
</protein>
<dbReference type="OrthoDB" id="9806536at2"/>
<dbReference type="eggNOG" id="COG1522">
    <property type="taxonomic scope" value="Bacteria"/>
</dbReference>
<name>Q97FE7_CLOAB</name>
<gene>
    <name evidence="8" type="ordered locus">CA_C2793</name>
</gene>
<feature type="domain" description="Siroheme decarboxylase NirL-like HTH" evidence="7">
    <location>
        <begin position="7"/>
        <end position="52"/>
    </location>
</feature>
<dbReference type="InterPro" id="IPR053953">
    <property type="entry name" value="NirdL-like_HTH"/>
</dbReference>
<evidence type="ECO:0000259" key="6">
    <source>
        <dbReference type="Pfam" id="PF17805"/>
    </source>
</evidence>
<dbReference type="STRING" id="272562.CA_C2793"/>
<proteinExistence type="inferred from homology"/>